<dbReference type="EMBL" id="ML208259">
    <property type="protein sequence ID" value="TFK76782.1"/>
    <property type="molecule type" value="Genomic_DNA"/>
</dbReference>
<organism evidence="1 2">
    <name type="scientific">Pluteus cervinus</name>
    <dbReference type="NCBI Taxonomy" id="181527"/>
    <lineage>
        <taxon>Eukaryota</taxon>
        <taxon>Fungi</taxon>
        <taxon>Dikarya</taxon>
        <taxon>Basidiomycota</taxon>
        <taxon>Agaricomycotina</taxon>
        <taxon>Agaricomycetes</taxon>
        <taxon>Agaricomycetidae</taxon>
        <taxon>Agaricales</taxon>
        <taxon>Pluteineae</taxon>
        <taxon>Pluteaceae</taxon>
        <taxon>Pluteus</taxon>
    </lineage>
</organism>
<name>A0ACD3BGN5_9AGAR</name>
<protein>
    <submittedName>
        <fullName evidence="1">Tricalbin</fullName>
    </submittedName>
</protein>
<sequence>MATDGTSYNGHTNNLLGQDGHLPLHSFDPDAPPSEKAAIAGRERDKLNGVTQKQEPGGQELKLEGGGSVVPTIMIQDIDEEKEKEITAKEVPKEEPNEKTADSLPPLSPTASVGEFPTAPAPAIPDWYRIGWRQVSGIDAPVPEGEEKDRSVLDMFISEQYYGTWYHNAGIIIFAVVSTHFLTLFRAGWGWLFIVLSVCSTYYTISVRRVRRIARDEIQRELVKSRLESEHEPAEWLNNFLDRFWLMYEPVLSASIVASVDPILIASTPTFLDSLRLTHFTLGAKAPHIDKVRTFPKTEDDVVMMDLSLSFTPKDTSNMTPEQRASKDNMKIVLSVRVGKGLATAAMPILVENLTFSGILRIRMKLMSNWPHVQMIDLSFMEKPFIDYILKPIGGDTFGFDIANIPGLSTFIRDMTHGTLQPMMYHPNLFTLNLEQMMSGVPLDTACGIIQVVVQSARGIKGTKIGGGTPDPYVGLAINNQKELARTRYKNNTHNPTWQETKFLLVHDLNGSLNLNLWDFNDHRKDTLLGSATFELHQLLDDATQDGLTTPILKDGKERGEMRYDVTYYPVLQPEEGTKEVPDTPVGIARITIHQAKELDASSTLSGDLNPFVRLYVGDTKKPAYTTTIFKHTKSPTWETSYEFLCSDRENTVIIAKVVDDRDFLKDPIVGYMSIKLQDLLDSMAEPRQDWFPLSHCKSGKIRLSAMWKPLSISGSLHGAEKYTPPIGVVRLLLDKATDVKNVEATLGGKSDPYIRVQINNVTQGRTEVINNNLNPVWDQIVYIPVHSLKEILILECMDYQHLTKDRPLGSVELLVSDLAETSDDLRYPHKSKGIKDAEEGLRLEGTKYHGSLHYVANFIPAVMLKDFKFSVQRHGLQRETEELQDEEGGYVETGSVGSDDGHKVDGVTIKLNRRRSMAGVRVESVPDAPEVTQNGAQNGTNGADESGSTASSDKEAPPKKEEPGVEMSVEDLLKQQSGIVVFNVISGSLTKKARLEVLLDDGYWPCFSTHKPRSVHADWQYVGEGFVKEIDFSQVWLRLNDAPEGDKDDVIAQWKGETKHFLEETLKGPQTYTLVNPDTEARSTVVIEARYIPVPVQLQPRESINNQGLLRVELIDGQEIRGVDRGGKSDPYVVFSLNGQKVHKSQTKKKTLTPEWDEDFTCLVPSRVAAEFTAEVFDWNQIEQAKSLGVGTINLADLEPFQAADRIIPLKTTKHGEKGHIRIRLVFQPEIIAKTRKNTSTFTSAGRAMTQIGVLPVTAGRGVFQGVTSVFKSKPKDDHDDDGSIVSVGSDLPAGQASQPIQPNAPPGVPAHAQHVAASAPLAAFPSSEQVHLTNEPGTLRVTVLDAKDLPPEYKPYAVLRLGDKEVKTKHTGKTGTPEWNESFNFYAGPGQAKLHIWIHDHKTLGRDKLLGEGEVDIWRHVKPEGISAADVFLELRNGSGRVQLKLEYDANLHPSASNGSTHSGERMTRTTSMTSPSRFSLRGRRPGSDDD</sequence>
<keyword evidence="2" id="KW-1185">Reference proteome</keyword>
<evidence type="ECO:0000313" key="1">
    <source>
        <dbReference type="EMBL" id="TFK76782.1"/>
    </source>
</evidence>
<evidence type="ECO:0000313" key="2">
    <source>
        <dbReference type="Proteomes" id="UP000308600"/>
    </source>
</evidence>
<accession>A0ACD3BGN5</accession>
<proteinExistence type="predicted"/>
<reference evidence="1 2" key="1">
    <citation type="journal article" date="2019" name="Nat. Ecol. Evol.">
        <title>Megaphylogeny resolves global patterns of mushroom evolution.</title>
        <authorList>
            <person name="Varga T."/>
            <person name="Krizsan K."/>
            <person name="Foldi C."/>
            <person name="Dima B."/>
            <person name="Sanchez-Garcia M."/>
            <person name="Sanchez-Ramirez S."/>
            <person name="Szollosi G.J."/>
            <person name="Szarkandi J.G."/>
            <person name="Papp V."/>
            <person name="Albert L."/>
            <person name="Andreopoulos W."/>
            <person name="Angelini C."/>
            <person name="Antonin V."/>
            <person name="Barry K.W."/>
            <person name="Bougher N.L."/>
            <person name="Buchanan P."/>
            <person name="Buyck B."/>
            <person name="Bense V."/>
            <person name="Catcheside P."/>
            <person name="Chovatia M."/>
            <person name="Cooper J."/>
            <person name="Damon W."/>
            <person name="Desjardin D."/>
            <person name="Finy P."/>
            <person name="Geml J."/>
            <person name="Haridas S."/>
            <person name="Hughes K."/>
            <person name="Justo A."/>
            <person name="Karasinski D."/>
            <person name="Kautmanova I."/>
            <person name="Kiss B."/>
            <person name="Kocsube S."/>
            <person name="Kotiranta H."/>
            <person name="LaButti K.M."/>
            <person name="Lechner B.E."/>
            <person name="Liimatainen K."/>
            <person name="Lipzen A."/>
            <person name="Lukacs Z."/>
            <person name="Mihaltcheva S."/>
            <person name="Morgado L.N."/>
            <person name="Niskanen T."/>
            <person name="Noordeloos M.E."/>
            <person name="Ohm R.A."/>
            <person name="Ortiz-Santana B."/>
            <person name="Ovrebo C."/>
            <person name="Racz N."/>
            <person name="Riley R."/>
            <person name="Savchenko A."/>
            <person name="Shiryaev A."/>
            <person name="Soop K."/>
            <person name="Spirin V."/>
            <person name="Szebenyi C."/>
            <person name="Tomsovsky M."/>
            <person name="Tulloss R.E."/>
            <person name="Uehling J."/>
            <person name="Grigoriev I.V."/>
            <person name="Vagvolgyi C."/>
            <person name="Papp T."/>
            <person name="Martin F.M."/>
            <person name="Miettinen O."/>
            <person name="Hibbett D.S."/>
            <person name="Nagy L.G."/>
        </authorList>
    </citation>
    <scope>NUCLEOTIDE SEQUENCE [LARGE SCALE GENOMIC DNA]</scope>
    <source>
        <strain evidence="1 2">NL-1719</strain>
    </source>
</reference>
<gene>
    <name evidence="1" type="ORF">BDN72DRAFT_783239</name>
</gene>
<dbReference type="Proteomes" id="UP000308600">
    <property type="component" value="Unassembled WGS sequence"/>
</dbReference>